<proteinExistence type="predicted"/>
<keyword evidence="4" id="KW-0804">Transcription</keyword>
<evidence type="ECO:0000256" key="3">
    <source>
        <dbReference type="ARBA" id="ARBA00023015"/>
    </source>
</evidence>
<keyword evidence="3" id="KW-0805">Transcription regulation</keyword>
<dbReference type="FunFam" id="1.10.10.60:FF:000007">
    <property type="entry name" value="Two-component response regulator"/>
    <property type="match status" value="1"/>
</dbReference>
<keyword evidence="2" id="KW-0902">Two-component regulatory system</keyword>
<evidence type="ECO:0000256" key="4">
    <source>
        <dbReference type="ARBA" id="ARBA00023163"/>
    </source>
</evidence>
<accession>A0A151T391</accession>
<dbReference type="PANTHER" id="PTHR43874">
    <property type="entry name" value="TWO-COMPONENT RESPONSE REGULATOR"/>
    <property type="match status" value="1"/>
</dbReference>
<dbReference type="SMART" id="SM00448">
    <property type="entry name" value="REC"/>
    <property type="match status" value="1"/>
</dbReference>
<keyword evidence="10" id="KW-1185">Reference proteome</keyword>
<dbReference type="SUPFAM" id="SSF52172">
    <property type="entry name" value="CheY-like"/>
    <property type="match status" value="1"/>
</dbReference>
<dbReference type="Gene3D" id="1.10.10.60">
    <property type="entry name" value="Homeodomain-like"/>
    <property type="match status" value="1"/>
</dbReference>
<evidence type="ECO:0000313" key="10">
    <source>
        <dbReference type="Proteomes" id="UP000075243"/>
    </source>
</evidence>
<comment type="subcellular location">
    <subcellularLocation>
        <location evidence="1">Nucleus</location>
    </subcellularLocation>
</comment>
<dbReference type="NCBIfam" id="TIGR01557">
    <property type="entry name" value="myb_SHAQKYF"/>
    <property type="match status" value="1"/>
</dbReference>
<dbReference type="PANTHER" id="PTHR43874:SF206">
    <property type="entry name" value="RESPONSE REGULATOR RECEIVER DOMAIN PROTEIN"/>
    <property type="match status" value="1"/>
</dbReference>
<dbReference type="GO" id="GO:0009736">
    <property type="term" value="P:cytokinin-activated signaling pathway"/>
    <property type="evidence" value="ECO:0007669"/>
    <property type="project" value="InterPro"/>
</dbReference>
<feature type="compositionally biased region" description="Polar residues" evidence="7">
    <location>
        <begin position="156"/>
        <end position="172"/>
    </location>
</feature>
<dbReference type="InterPro" id="IPR001789">
    <property type="entry name" value="Sig_transdc_resp-reg_receiver"/>
</dbReference>
<dbReference type="Gramene" id="C.cajan_15557.t">
    <property type="protein sequence ID" value="C.cajan_15557.t"/>
    <property type="gene ID" value="C.cajan_15557"/>
</dbReference>
<dbReference type="Pfam" id="PF00249">
    <property type="entry name" value="Myb_DNA-binding"/>
    <property type="match status" value="1"/>
</dbReference>
<sequence>MAEIPSEASQFSASLRVLAIDTDPTVLEFIKQICVGLQYQIIICTESLFALNLVRESSGSVDVILMELHMPDMDGHEFLQHVKKDIPVIVMSADDAKSSIMKAVANGACDYWIKPLQENQLKNIWTHAARKVLTENNFGRLEDDDSRKRDKDNSEFGSSTDNDVTGGVASSSREPDEVDESDNSHQPPAKRPRVIWTPNLHRDFVKAVKQIGDDKAVPKKILEVMNIPGLTRENIASHLQVIFCFHVHLIFHNWTWL</sequence>
<dbReference type="Proteomes" id="UP000075243">
    <property type="component" value="Chromosome 8"/>
</dbReference>
<evidence type="ECO:0000256" key="5">
    <source>
        <dbReference type="ARBA" id="ARBA00023242"/>
    </source>
</evidence>
<evidence type="ECO:0000259" key="8">
    <source>
        <dbReference type="PROSITE" id="PS50110"/>
    </source>
</evidence>
<evidence type="ECO:0000256" key="1">
    <source>
        <dbReference type="ARBA" id="ARBA00004123"/>
    </source>
</evidence>
<feature type="compositionally biased region" description="Basic and acidic residues" evidence="7">
    <location>
        <begin position="145"/>
        <end position="154"/>
    </location>
</feature>
<gene>
    <name evidence="9" type="ORF">KK1_016006</name>
</gene>
<dbReference type="CDD" id="cd17584">
    <property type="entry name" value="REC_typeB_ARR-like"/>
    <property type="match status" value="1"/>
</dbReference>
<dbReference type="InterPro" id="IPR045279">
    <property type="entry name" value="ARR-like"/>
</dbReference>
<dbReference type="GO" id="GO:0000160">
    <property type="term" value="P:phosphorelay signal transduction system"/>
    <property type="evidence" value="ECO:0007669"/>
    <property type="project" value="UniProtKB-KW"/>
</dbReference>
<evidence type="ECO:0000256" key="6">
    <source>
        <dbReference type="PROSITE-ProRule" id="PRU00169"/>
    </source>
</evidence>
<dbReference type="GO" id="GO:0003677">
    <property type="term" value="F:DNA binding"/>
    <property type="evidence" value="ECO:0007669"/>
    <property type="project" value="InterPro"/>
</dbReference>
<comment type="caution">
    <text evidence="6">Lacks conserved residue(s) required for the propagation of feature annotation.</text>
</comment>
<feature type="domain" description="Response regulatory" evidence="8">
    <location>
        <begin position="16"/>
        <end position="129"/>
    </location>
</feature>
<dbReference type="InterPro" id="IPR009057">
    <property type="entry name" value="Homeodomain-like_sf"/>
</dbReference>
<evidence type="ECO:0000313" key="9">
    <source>
        <dbReference type="EMBL" id="KYP61512.1"/>
    </source>
</evidence>
<dbReference type="Pfam" id="PF00072">
    <property type="entry name" value="Response_reg"/>
    <property type="match status" value="1"/>
</dbReference>
<dbReference type="SUPFAM" id="SSF46689">
    <property type="entry name" value="Homeodomain-like"/>
    <property type="match status" value="1"/>
</dbReference>
<dbReference type="EMBL" id="CM003610">
    <property type="protein sequence ID" value="KYP61512.1"/>
    <property type="molecule type" value="Genomic_DNA"/>
</dbReference>
<organism evidence="9 10">
    <name type="scientific">Cajanus cajan</name>
    <name type="common">Pigeon pea</name>
    <name type="synonym">Cajanus indicus</name>
    <dbReference type="NCBI Taxonomy" id="3821"/>
    <lineage>
        <taxon>Eukaryota</taxon>
        <taxon>Viridiplantae</taxon>
        <taxon>Streptophyta</taxon>
        <taxon>Embryophyta</taxon>
        <taxon>Tracheophyta</taxon>
        <taxon>Spermatophyta</taxon>
        <taxon>Magnoliopsida</taxon>
        <taxon>eudicotyledons</taxon>
        <taxon>Gunneridae</taxon>
        <taxon>Pentapetalae</taxon>
        <taxon>rosids</taxon>
        <taxon>fabids</taxon>
        <taxon>Fabales</taxon>
        <taxon>Fabaceae</taxon>
        <taxon>Papilionoideae</taxon>
        <taxon>50 kb inversion clade</taxon>
        <taxon>NPAAA clade</taxon>
        <taxon>indigoferoid/millettioid clade</taxon>
        <taxon>Phaseoleae</taxon>
        <taxon>Cajanus</taxon>
    </lineage>
</organism>
<evidence type="ECO:0000256" key="2">
    <source>
        <dbReference type="ARBA" id="ARBA00023012"/>
    </source>
</evidence>
<dbReference type="InterPro" id="IPR011006">
    <property type="entry name" value="CheY-like_superfamily"/>
</dbReference>
<dbReference type="GO" id="GO:0005634">
    <property type="term" value="C:nucleus"/>
    <property type="evidence" value="ECO:0007669"/>
    <property type="project" value="UniProtKB-SubCell"/>
</dbReference>
<protein>
    <submittedName>
        <fullName evidence="9">Two-component response regulator ARR2</fullName>
    </submittedName>
</protein>
<dbReference type="AlphaFoldDB" id="A0A151T391"/>
<dbReference type="InterPro" id="IPR006447">
    <property type="entry name" value="Myb_dom_plants"/>
</dbReference>
<feature type="region of interest" description="Disordered" evidence="7">
    <location>
        <begin position="141"/>
        <end position="193"/>
    </location>
</feature>
<dbReference type="OMA" id="GTHAMSK"/>
<dbReference type="PROSITE" id="PS50110">
    <property type="entry name" value="RESPONSE_REGULATORY"/>
    <property type="match status" value="1"/>
</dbReference>
<name>A0A151T391_CAJCA</name>
<keyword evidence="5" id="KW-0539">Nucleus</keyword>
<reference evidence="9 10" key="1">
    <citation type="journal article" date="2012" name="Nat. Biotechnol.">
        <title>Draft genome sequence of pigeonpea (Cajanus cajan), an orphan legume crop of resource-poor farmers.</title>
        <authorList>
            <person name="Varshney R.K."/>
            <person name="Chen W."/>
            <person name="Li Y."/>
            <person name="Bharti A.K."/>
            <person name="Saxena R.K."/>
            <person name="Schlueter J.A."/>
            <person name="Donoghue M.T."/>
            <person name="Azam S."/>
            <person name="Fan G."/>
            <person name="Whaley A.M."/>
            <person name="Farmer A.D."/>
            <person name="Sheridan J."/>
            <person name="Iwata A."/>
            <person name="Tuteja R."/>
            <person name="Penmetsa R.V."/>
            <person name="Wu W."/>
            <person name="Upadhyaya H.D."/>
            <person name="Yang S.P."/>
            <person name="Shah T."/>
            <person name="Saxena K.B."/>
            <person name="Michael T."/>
            <person name="McCombie W.R."/>
            <person name="Yang B."/>
            <person name="Zhang G."/>
            <person name="Yang H."/>
            <person name="Wang J."/>
            <person name="Spillane C."/>
            <person name="Cook D.R."/>
            <person name="May G.D."/>
            <person name="Xu X."/>
            <person name="Jackson S.A."/>
        </authorList>
    </citation>
    <scope>NUCLEOTIDE SEQUENCE [LARGE SCALE GENOMIC DNA]</scope>
    <source>
        <strain evidence="10">cv. Asha</strain>
    </source>
</reference>
<dbReference type="Gene3D" id="3.40.50.2300">
    <property type="match status" value="1"/>
</dbReference>
<dbReference type="InterPro" id="IPR001005">
    <property type="entry name" value="SANT/Myb"/>
</dbReference>
<evidence type="ECO:0000256" key="7">
    <source>
        <dbReference type="SAM" id="MobiDB-lite"/>
    </source>
</evidence>